<keyword evidence="7" id="KW-1185">Reference proteome</keyword>
<evidence type="ECO:0000259" key="5">
    <source>
        <dbReference type="Pfam" id="PF12972"/>
    </source>
</evidence>
<keyword evidence="1 6" id="KW-0378">Hydrolase</keyword>
<dbReference type="Gene3D" id="3.20.20.80">
    <property type="entry name" value="Glycosidases"/>
    <property type="match status" value="1"/>
</dbReference>
<evidence type="ECO:0000259" key="3">
    <source>
        <dbReference type="Pfam" id="PF05089"/>
    </source>
</evidence>
<feature type="signal peptide" evidence="2">
    <location>
        <begin position="1"/>
        <end position="18"/>
    </location>
</feature>
<dbReference type="InterPro" id="IPR024732">
    <property type="entry name" value="NAGLU_C"/>
</dbReference>
<keyword evidence="2" id="KW-0732">Signal</keyword>
<evidence type="ECO:0000313" key="7">
    <source>
        <dbReference type="Proteomes" id="UP000563094"/>
    </source>
</evidence>
<feature type="domain" description="Alpha-N-acetylglucosaminidase N-terminal" evidence="4">
    <location>
        <begin position="41"/>
        <end position="121"/>
    </location>
</feature>
<dbReference type="PANTHER" id="PTHR12872:SF1">
    <property type="entry name" value="ALPHA-N-ACETYLGLUCOSAMINIDASE"/>
    <property type="match status" value="1"/>
</dbReference>
<evidence type="ECO:0000256" key="1">
    <source>
        <dbReference type="ARBA" id="ARBA00022801"/>
    </source>
</evidence>
<dbReference type="InterPro" id="IPR007781">
    <property type="entry name" value="NAGLU"/>
</dbReference>
<dbReference type="AlphaFoldDB" id="A0A839GDA3"/>
<dbReference type="InterPro" id="IPR024240">
    <property type="entry name" value="NAGLU_N"/>
</dbReference>
<dbReference type="Proteomes" id="UP000563094">
    <property type="component" value="Unassembled WGS sequence"/>
</dbReference>
<evidence type="ECO:0000256" key="2">
    <source>
        <dbReference type="SAM" id="SignalP"/>
    </source>
</evidence>
<reference evidence="6 7" key="1">
    <citation type="submission" date="2020-08" db="EMBL/GenBank/DDBJ databases">
        <title>Genomic Encyclopedia of Type Strains, Phase IV (KMG-IV): sequencing the most valuable type-strain genomes for metagenomic binning, comparative biology and taxonomic classification.</title>
        <authorList>
            <person name="Goeker M."/>
        </authorList>
    </citation>
    <scope>NUCLEOTIDE SEQUENCE [LARGE SCALE GENOMIC DNA]</scope>
    <source>
        <strain evidence="6 7">DSM 29854</strain>
    </source>
</reference>
<dbReference type="RefSeq" id="WP_182512588.1">
    <property type="nucleotide sequence ID" value="NZ_JACJIQ010000005.1"/>
</dbReference>
<feature type="chain" id="PRO_5032604058" evidence="2">
    <location>
        <begin position="19"/>
        <end position="731"/>
    </location>
</feature>
<sequence length="731" mass="83662">MNKYFSFVLALIALLAVACTNTGQRETEAGKASEQQDQVIAAARGVMQRLIGDRAKDITLEIIPAQDSLDTYEIEAKNGKLTVRGSSAVAMTFGFHQYLKKATNSIVSWSGNHLNLRDQWPDYAKERATSPYQYRYFLNVVTYGYTTPYWDWERWQKEIDWMALHGVNMPLAVVGSEAIAERVWKKLGLTNEEIREFFTGPAHLPWHRMGNINKWDGPFPDGWHDGQVKLQHQILDRMKELGFEPIAPAFAGFVPEGFKKRHPELKVNALKWGGFPEENNAYVLAPDSPFFEKIGKLFVEEWEKEFGKHKLYLSDSFNEMDVPVPKDNPNAKYDLLAGYGESIYKSIMAGNPDAVWVTQGWTFGWQADFWDKKTLSAMMSRVPDDKMIILDLANEYPSLVWNIPSVWKEHEGFYGKKWVYSYVPNFGGKTPYTGVLSMYASGAIEALKSPYRKTLIGFGSAPEGIENNEVVYELLADMGWAHEEINLDQWMQAYSKARYGGYPAEVQTAWDQLRKSVFNSFSPYPRFVWQLVVPDTRRKGVVNTEPLFFKGVENFLAGSEKLKSSPLYRHDAIEMAMLYLGAKADEHYKRALAAKAAKNQALMKQEGDKAIAILLDIDRLLESHPTNRLQPWVELARSHGKNSQEKNYYEANAKRLITTWGGVNEDYAARLWSGLIKDYYVPRMKLHLYEPNANIDAWEEAWIQKPWTNRTTPFEDPLAKAKELVQKHKGA</sequence>
<dbReference type="GO" id="GO:0005975">
    <property type="term" value="P:carbohydrate metabolic process"/>
    <property type="evidence" value="ECO:0007669"/>
    <property type="project" value="UniProtKB-ARBA"/>
</dbReference>
<evidence type="ECO:0000259" key="4">
    <source>
        <dbReference type="Pfam" id="PF12971"/>
    </source>
</evidence>
<name>A0A839GDA3_9BACT</name>
<keyword evidence="6" id="KW-0326">Glycosidase</keyword>
<feature type="domain" description="Alpha-N-acetylglucosaminidase tim-barrel" evidence="3">
    <location>
        <begin position="135"/>
        <end position="481"/>
    </location>
</feature>
<organism evidence="6 7">
    <name type="scientific">Rufibacter quisquiliarum</name>
    <dbReference type="NCBI Taxonomy" id="1549639"/>
    <lineage>
        <taxon>Bacteria</taxon>
        <taxon>Pseudomonadati</taxon>
        <taxon>Bacteroidota</taxon>
        <taxon>Cytophagia</taxon>
        <taxon>Cytophagales</taxon>
        <taxon>Hymenobacteraceae</taxon>
        <taxon>Rufibacter</taxon>
    </lineage>
</organism>
<dbReference type="GO" id="GO:0004561">
    <property type="term" value="F:alpha-N-acetylglucosaminidase activity"/>
    <property type="evidence" value="ECO:0007669"/>
    <property type="project" value="UniProtKB-EC"/>
</dbReference>
<comment type="caution">
    <text evidence="6">The sequence shown here is derived from an EMBL/GenBank/DDBJ whole genome shotgun (WGS) entry which is preliminary data.</text>
</comment>
<evidence type="ECO:0000313" key="6">
    <source>
        <dbReference type="EMBL" id="MBA9076892.1"/>
    </source>
</evidence>
<feature type="domain" description="Alpha-N-acetylglucosaminidase C-terminal" evidence="5">
    <location>
        <begin position="490"/>
        <end position="727"/>
    </location>
</feature>
<dbReference type="EC" id="3.2.1.50" evidence="6"/>
<dbReference type="InterPro" id="IPR024733">
    <property type="entry name" value="NAGLU_tim-barrel"/>
</dbReference>
<dbReference type="Gene3D" id="1.20.120.670">
    <property type="entry name" value="N-acetyl-b-d-glucoasminidase"/>
    <property type="match status" value="1"/>
</dbReference>
<dbReference type="InterPro" id="IPR029018">
    <property type="entry name" value="Hex-like_dom2"/>
</dbReference>
<dbReference type="EMBL" id="JACJIQ010000005">
    <property type="protein sequence ID" value="MBA9076892.1"/>
    <property type="molecule type" value="Genomic_DNA"/>
</dbReference>
<protein>
    <submittedName>
        <fullName evidence="6">Alpha-N-acetylglucosaminidase</fullName>
        <ecNumber evidence="6">3.2.1.50</ecNumber>
    </submittedName>
</protein>
<dbReference type="Gene3D" id="3.30.379.10">
    <property type="entry name" value="Chitobiase/beta-hexosaminidase domain 2-like"/>
    <property type="match status" value="1"/>
</dbReference>
<proteinExistence type="predicted"/>
<dbReference type="Pfam" id="PF12971">
    <property type="entry name" value="NAGLU_N"/>
    <property type="match status" value="1"/>
</dbReference>
<accession>A0A839GDA3</accession>
<dbReference type="PANTHER" id="PTHR12872">
    <property type="entry name" value="ALPHA-N-ACETYLGLUCOSAMINIDASE"/>
    <property type="match status" value="1"/>
</dbReference>
<dbReference type="Pfam" id="PF12972">
    <property type="entry name" value="NAGLU_C"/>
    <property type="match status" value="1"/>
</dbReference>
<dbReference type="PROSITE" id="PS51257">
    <property type="entry name" value="PROKAR_LIPOPROTEIN"/>
    <property type="match status" value="1"/>
</dbReference>
<gene>
    <name evidence="6" type="ORF">FHS90_001600</name>
</gene>
<dbReference type="Pfam" id="PF05089">
    <property type="entry name" value="NAGLU"/>
    <property type="match status" value="1"/>
</dbReference>